<evidence type="ECO:0000256" key="1">
    <source>
        <dbReference type="SAM" id="MobiDB-lite"/>
    </source>
</evidence>
<comment type="caution">
    <text evidence="2">The sequence shown here is derived from an EMBL/GenBank/DDBJ whole genome shotgun (WGS) entry which is preliminary data.</text>
</comment>
<dbReference type="AlphaFoldDB" id="A0AAW1STV2"/>
<name>A0AAW1STV2_9CHLO</name>
<organism evidence="2 3">
    <name type="scientific">Apatococcus fuscideae</name>
    <dbReference type="NCBI Taxonomy" id="2026836"/>
    <lineage>
        <taxon>Eukaryota</taxon>
        <taxon>Viridiplantae</taxon>
        <taxon>Chlorophyta</taxon>
        <taxon>core chlorophytes</taxon>
        <taxon>Trebouxiophyceae</taxon>
        <taxon>Chlorellales</taxon>
        <taxon>Chlorellaceae</taxon>
        <taxon>Apatococcus</taxon>
    </lineage>
</organism>
<gene>
    <name evidence="2" type="ORF">WJX84_008929</name>
</gene>
<evidence type="ECO:0000313" key="2">
    <source>
        <dbReference type="EMBL" id="KAK9858417.1"/>
    </source>
</evidence>
<dbReference type="EMBL" id="JALJOV010000928">
    <property type="protein sequence ID" value="KAK9858417.1"/>
    <property type="molecule type" value="Genomic_DNA"/>
</dbReference>
<sequence>MRSDTSTLRSRRPSDARLNCSLGRLEERAARARMRRKPSKTDISTRLGAAEGRVLLCGPRFGRSGSGVQMKRCPETKYAGAFARVQSAPQRLPPGELRLCEYP</sequence>
<keyword evidence="3" id="KW-1185">Reference proteome</keyword>
<reference evidence="2 3" key="1">
    <citation type="journal article" date="2024" name="Nat. Commun.">
        <title>Phylogenomics reveals the evolutionary origins of lichenization in chlorophyte algae.</title>
        <authorList>
            <person name="Puginier C."/>
            <person name="Libourel C."/>
            <person name="Otte J."/>
            <person name="Skaloud P."/>
            <person name="Haon M."/>
            <person name="Grisel S."/>
            <person name="Petersen M."/>
            <person name="Berrin J.G."/>
            <person name="Delaux P.M."/>
            <person name="Dal Grande F."/>
            <person name="Keller J."/>
        </authorList>
    </citation>
    <scope>NUCLEOTIDE SEQUENCE [LARGE SCALE GENOMIC DNA]</scope>
    <source>
        <strain evidence="2 3">SAG 2523</strain>
    </source>
</reference>
<evidence type="ECO:0000313" key="3">
    <source>
        <dbReference type="Proteomes" id="UP001485043"/>
    </source>
</evidence>
<protein>
    <submittedName>
        <fullName evidence="2">Uncharacterized protein</fullName>
    </submittedName>
</protein>
<accession>A0AAW1STV2</accession>
<feature type="region of interest" description="Disordered" evidence="1">
    <location>
        <begin position="1"/>
        <end position="23"/>
    </location>
</feature>
<proteinExistence type="predicted"/>
<dbReference type="Proteomes" id="UP001485043">
    <property type="component" value="Unassembled WGS sequence"/>
</dbReference>